<accession>A0A2U2N2I2</accession>
<feature type="compositionally biased region" description="Basic residues" evidence="2">
    <location>
        <begin position="339"/>
        <end position="349"/>
    </location>
</feature>
<comment type="caution">
    <text evidence="4">The sequence shown here is derived from an EMBL/GenBank/DDBJ whole genome shotgun (WGS) entry which is preliminary data.</text>
</comment>
<evidence type="ECO:0000313" key="4">
    <source>
        <dbReference type="EMBL" id="PWG63283.1"/>
    </source>
</evidence>
<reference evidence="4 5" key="1">
    <citation type="submission" date="2018-05" db="EMBL/GenBank/DDBJ databases">
        <title>Spiribacter halobius sp. nov., a moderately halophilic bacterium isolated from marine solar saltern.</title>
        <authorList>
            <person name="Zheng W.-S."/>
            <person name="Lu D.-C."/>
            <person name="Du Z.-J."/>
        </authorList>
    </citation>
    <scope>NUCLEOTIDE SEQUENCE [LARGE SCALE GENOMIC DNA]</scope>
    <source>
        <strain evidence="4 5">E85</strain>
    </source>
</reference>
<dbReference type="Gene3D" id="1.20.5.340">
    <property type="match status" value="1"/>
</dbReference>
<evidence type="ECO:0000313" key="5">
    <source>
        <dbReference type="Proteomes" id="UP000245474"/>
    </source>
</evidence>
<feature type="region of interest" description="Disordered" evidence="2">
    <location>
        <begin position="251"/>
        <end position="278"/>
    </location>
</feature>
<organism evidence="4 5">
    <name type="scientific">Sediminicurvatus halobius</name>
    <dbReference type="NCBI Taxonomy" id="2182432"/>
    <lineage>
        <taxon>Bacteria</taxon>
        <taxon>Pseudomonadati</taxon>
        <taxon>Pseudomonadota</taxon>
        <taxon>Gammaproteobacteria</taxon>
        <taxon>Chromatiales</taxon>
        <taxon>Ectothiorhodospiraceae</taxon>
        <taxon>Sediminicurvatus</taxon>
    </lineage>
</organism>
<dbReference type="Proteomes" id="UP000245474">
    <property type="component" value="Unassembled WGS sequence"/>
</dbReference>
<keyword evidence="5" id="KW-1185">Reference proteome</keyword>
<proteinExistence type="predicted"/>
<dbReference type="RefSeq" id="WP_109678561.1">
    <property type="nucleotide sequence ID" value="NZ_CP086615.1"/>
</dbReference>
<evidence type="ECO:0000259" key="3">
    <source>
        <dbReference type="Pfam" id="PF11740"/>
    </source>
</evidence>
<dbReference type="InterPro" id="IPR021104">
    <property type="entry name" value="KfrA_DNA-bd_N"/>
</dbReference>
<sequence length="355" mass="41025">MPRTPTIGYEQFCRVASALLALNGHRLDDLTFARVYEQLGRRGSSQRINDFLKRFKDEYRSGERPGGLSGELEAEMRASAQRITETLQREAQAMIEAERASIQAPLDEARQEAEAAQTASAAVRQQYRDLEDTLQREQEVRAQVERRLSELQRQHDTLTNEHHAIAKESTRLESELSHHAEQLTQRNADNEALQQEVKELRTGRERLMAQVRDLERDLAEAFRETARLTATMKERDAVITQLETRVDHEHRRTAEANRQHQAEEQRRIASETREQCGKQQSEALIAQLEQMEQKHAREIDEMRSALAAAASKRHETDRKMHQLIEYVERLSNQLAAAPKKTRAGKRSRRPPQSER</sequence>
<evidence type="ECO:0000256" key="1">
    <source>
        <dbReference type="SAM" id="Coils"/>
    </source>
</evidence>
<keyword evidence="1" id="KW-0175">Coiled coil</keyword>
<feature type="compositionally biased region" description="Basic and acidic residues" evidence="2">
    <location>
        <begin position="251"/>
        <end position="276"/>
    </location>
</feature>
<gene>
    <name evidence="4" type="ORF">DEM34_09430</name>
</gene>
<feature type="domain" description="KfrA N-terminal DNA-binding" evidence="3">
    <location>
        <begin position="16"/>
        <end position="126"/>
    </location>
</feature>
<protein>
    <recommendedName>
        <fullName evidence="3">KfrA N-terminal DNA-binding domain-containing protein</fullName>
    </recommendedName>
</protein>
<feature type="region of interest" description="Disordered" evidence="2">
    <location>
        <begin position="331"/>
        <end position="355"/>
    </location>
</feature>
<feature type="coiled-coil region" evidence="1">
    <location>
        <begin position="80"/>
        <end position="231"/>
    </location>
</feature>
<dbReference type="Pfam" id="PF11740">
    <property type="entry name" value="KfrA_N"/>
    <property type="match status" value="1"/>
</dbReference>
<dbReference type="EMBL" id="QFFI01000012">
    <property type="protein sequence ID" value="PWG63283.1"/>
    <property type="molecule type" value="Genomic_DNA"/>
</dbReference>
<evidence type="ECO:0000256" key="2">
    <source>
        <dbReference type="SAM" id="MobiDB-lite"/>
    </source>
</evidence>
<dbReference type="AlphaFoldDB" id="A0A2U2N2I2"/>
<name>A0A2U2N2I2_9GAMM</name>
<feature type="coiled-coil region" evidence="1">
    <location>
        <begin position="278"/>
        <end position="308"/>
    </location>
</feature>